<dbReference type="NCBIfam" id="TIGR00536">
    <property type="entry name" value="hemK_fam"/>
    <property type="match status" value="1"/>
</dbReference>
<dbReference type="InterPro" id="IPR029063">
    <property type="entry name" value="SAM-dependent_MTases_sf"/>
</dbReference>
<evidence type="ECO:0000256" key="5">
    <source>
        <dbReference type="ARBA" id="ARBA00048391"/>
    </source>
</evidence>
<dbReference type="EC" id="2.1.1.297" evidence="1"/>
<dbReference type="InterPro" id="IPR050320">
    <property type="entry name" value="N5-glutamine_MTase"/>
</dbReference>
<keyword evidence="9" id="KW-1185">Reference proteome</keyword>
<dbReference type="InterPro" id="IPR004556">
    <property type="entry name" value="HemK-like"/>
</dbReference>
<dbReference type="Proteomes" id="UP000002772">
    <property type="component" value="Unassembled WGS sequence"/>
</dbReference>
<dbReference type="SUPFAM" id="SSF53335">
    <property type="entry name" value="S-adenosyl-L-methionine-dependent methyltransferases"/>
    <property type="match status" value="1"/>
</dbReference>
<evidence type="ECO:0000256" key="1">
    <source>
        <dbReference type="ARBA" id="ARBA00012771"/>
    </source>
</evidence>
<dbReference type="NCBIfam" id="TIGR03534">
    <property type="entry name" value="RF_mod_PrmC"/>
    <property type="match status" value="1"/>
</dbReference>
<name>F8N6Y0_9BACT</name>
<sequence>MFIFAVMESNIFNYSALWHRLLPIYSASEAQAIVRLLLDGLYGLTLTDIAMGTVDALSLSEQRRLDAMICRLRNGEPVQYILGKAWFGGRQFAVSPSVLIPRPETEDLCRMVADDSHPSTSAANELPLAVLDVGTGSGCIAVTLALDLPDATVTAIDISAQALKIASANAAQLHADVNFLRRDILKMADPTNAGEPSVKQPREWDVIVSNPPYIMEREKTGMETNVLDYEPRIALFVPDDDPLCFYRAIAKYADKTLKPLGKLYFEINPLFAEAITRMLRQKGFTEIIVADDRFGKQRLVKCMKPAAS</sequence>
<dbReference type="eggNOG" id="COG2890">
    <property type="taxonomic scope" value="Bacteria"/>
</dbReference>
<dbReference type="Pfam" id="PF17827">
    <property type="entry name" value="PrmC_N"/>
    <property type="match status" value="1"/>
</dbReference>
<organism evidence="8 9">
    <name type="scientific">Hallella multisaccharivorax DSM 17128</name>
    <dbReference type="NCBI Taxonomy" id="688246"/>
    <lineage>
        <taxon>Bacteria</taxon>
        <taxon>Pseudomonadati</taxon>
        <taxon>Bacteroidota</taxon>
        <taxon>Bacteroidia</taxon>
        <taxon>Bacteroidales</taxon>
        <taxon>Prevotellaceae</taxon>
        <taxon>Hallella</taxon>
    </lineage>
</organism>
<evidence type="ECO:0000256" key="3">
    <source>
        <dbReference type="ARBA" id="ARBA00022679"/>
    </source>
</evidence>
<dbReference type="GO" id="GO:0003676">
    <property type="term" value="F:nucleic acid binding"/>
    <property type="evidence" value="ECO:0007669"/>
    <property type="project" value="InterPro"/>
</dbReference>
<gene>
    <name evidence="8" type="ORF">Premu_0818</name>
</gene>
<dbReference type="OrthoDB" id="9800643at2"/>
<evidence type="ECO:0000313" key="9">
    <source>
        <dbReference type="Proteomes" id="UP000002772"/>
    </source>
</evidence>
<protein>
    <recommendedName>
        <fullName evidence="1">peptide chain release factor N(5)-glutamine methyltransferase</fullName>
        <ecNumber evidence="1">2.1.1.297</ecNumber>
    </recommendedName>
</protein>
<evidence type="ECO:0000259" key="7">
    <source>
        <dbReference type="Pfam" id="PF17827"/>
    </source>
</evidence>
<evidence type="ECO:0000313" key="8">
    <source>
        <dbReference type="EMBL" id="EGN56278.1"/>
    </source>
</evidence>
<keyword evidence="3 8" id="KW-0808">Transferase</keyword>
<dbReference type="STRING" id="688246.Premu_0818"/>
<dbReference type="GO" id="GO:0032259">
    <property type="term" value="P:methylation"/>
    <property type="evidence" value="ECO:0007669"/>
    <property type="project" value="UniProtKB-KW"/>
</dbReference>
<dbReference type="InterPro" id="IPR002052">
    <property type="entry name" value="DNA_methylase_N6_adenine_CS"/>
</dbReference>
<feature type="domain" description="Methyltransferase small" evidence="6">
    <location>
        <begin position="129"/>
        <end position="218"/>
    </location>
</feature>
<dbReference type="Gene3D" id="1.10.8.10">
    <property type="entry name" value="DNA helicase RuvA subunit, C-terminal domain"/>
    <property type="match status" value="1"/>
</dbReference>
<dbReference type="Gene3D" id="3.40.50.150">
    <property type="entry name" value="Vaccinia Virus protein VP39"/>
    <property type="match status" value="1"/>
</dbReference>
<proteinExistence type="predicted"/>
<keyword evidence="2 8" id="KW-0489">Methyltransferase</keyword>
<dbReference type="PANTHER" id="PTHR18895">
    <property type="entry name" value="HEMK METHYLTRANSFERASE"/>
    <property type="match status" value="1"/>
</dbReference>
<keyword evidence="4" id="KW-0949">S-adenosyl-L-methionine</keyword>
<evidence type="ECO:0000256" key="4">
    <source>
        <dbReference type="ARBA" id="ARBA00022691"/>
    </source>
</evidence>
<dbReference type="HOGENOM" id="CLU_018398_3_2_10"/>
<evidence type="ECO:0000259" key="6">
    <source>
        <dbReference type="Pfam" id="PF05175"/>
    </source>
</evidence>
<accession>F8N6Y0</accession>
<dbReference type="InterPro" id="IPR019874">
    <property type="entry name" value="RF_methyltr_PrmC"/>
</dbReference>
<dbReference type="AlphaFoldDB" id="F8N6Y0"/>
<dbReference type="InterPro" id="IPR040758">
    <property type="entry name" value="PrmC_N"/>
</dbReference>
<reference evidence="9" key="1">
    <citation type="journal article" date="2011" name="Stand. Genomic Sci.">
        <title>Non-contiguous finished genome sequence of the opportunistic oral pathogen Prevotella multisaccharivorax type strain (PPPA20).</title>
        <authorList>
            <person name="Pati A."/>
            <person name="Gronow S."/>
            <person name="Lu M."/>
            <person name="Lapidus A."/>
            <person name="Nolan M."/>
            <person name="Lucas S."/>
            <person name="Hammon N."/>
            <person name="Deshpande S."/>
            <person name="Cheng J.F."/>
            <person name="Tapia R."/>
            <person name="Han C."/>
            <person name="Goodwin L."/>
            <person name="Pitluck S."/>
            <person name="Liolios K."/>
            <person name="Pagani I."/>
            <person name="Mavromatis K."/>
            <person name="Mikhailova N."/>
            <person name="Huntemann M."/>
            <person name="Chen A."/>
            <person name="Palaniappan K."/>
            <person name="Land M."/>
            <person name="Hauser L."/>
            <person name="Detter J.C."/>
            <person name="Brambilla E.M."/>
            <person name="Rohde M."/>
            <person name="Goker M."/>
            <person name="Woyke T."/>
            <person name="Bristow J."/>
            <person name="Eisen J.A."/>
            <person name="Markowitz V."/>
            <person name="Hugenholtz P."/>
            <person name="Kyrpides N.C."/>
            <person name="Klenk H.P."/>
            <person name="Ivanova N."/>
        </authorList>
    </citation>
    <scope>NUCLEOTIDE SEQUENCE [LARGE SCALE GENOMIC DNA]</scope>
    <source>
        <strain evidence="9">DSM 17128</strain>
    </source>
</reference>
<dbReference type="InterPro" id="IPR007848">
    <property type="entry name" value="Small_mtfrase_dom"/>
</dbReference>
<feature type="domain" description="Release factor glutamine methyltransferase N-terminal" evidence="7">
    <location>
        <begin position="28"/>
        <end position="83"/>
    </location>
</feature>
<dbReference type="CDD" id="cd02440">
    <property type="entry name" value="AdoMet_MTases"/>
    <property type="match status" value="1"/>
</dbReference>
<evidence type="ECO:0000256" key="2">
    <source>
        <dbReference type="ARBA" id="ARBA00022603"/>
    </source>
</evidence>
<dbReference type="PANTHER" id="PTHR18895:SF74">
    <property type="entry name" value="MTRF1L RELEASE FACTOR GLUTAMINE METHYLTRANSFERASE"/>
    <property type="match status" value="1"/>
</dbReference>
<dbReference type="EMBL" id="GL945017">
    <property type="protein sequence ID" value="EGN56278.1"/>
    <property type="molecule type" value="Genomic_DNA"/>
</dbReference>
<dbReference type="PROSITE" id="PS00092">
    <property type="entry name" value="N6_MTASE"/>
    <property type="match status" value="1"/>
</dbReference>
<comment type="catalytic activity">
    <reaction evidence="5">
        <text>L-glutaminyl-[peptide chain release factor] + S-adenosyl-L-methionine = N(5)-methyl-L-glutaminyl-[peptide chain release factor] + S-adenosyl-L-homocysteine + H(+)</text>
        <dbReference type="Rhea" id="RHEA:42896"/>
        <dbReference type="Rhea" id="RHEA-COMP:10271"/>
        <dbReference type="Rhea" id="RHEA-COMP:10272"/>
        <dbReference type="ChEBI" id="CHEBI:15378"/>
        <dbReference type="ChEBI" id="CHEBI:30011"/>
        <dbReference type="ChEBI" id="CHEBI:57856"/>
        <dbReference type="ChEBI" id="CHEBI:59789"/>
        <dbReference type="ChEBI" id="CHEBI:61891"/>
        <dbReference type="EC" id="2.1.1.297"/>
    </reaction>
</comment>
<dbReference type="Pfam" id="PF05175">
    <property type="entry name" value="MTS"/>
    <property type="match status" value="1"/>
</dbReference>
<dbReference type="GO" id="GO:0102559">
    <property type="term" value="F:peptide chain release factor N(5)-glutamine methyltransferase activity"/>
    <property type="evidence" value="ECO:0007669"/>
    <property type="project" value="UniProtKB-EC"/>
</dbReference>